<name>A0A0P1BB46_9BASI</name>
<dbReference type="EMBL" id="CCYA01000192">
    <property type="protein sequence ID" value="CEH12988.1"/>
    <property type="molecule type" value="Genomic_DNA"/>
</dbReference>
<organism evidence="2 3">
    <name type="scientific">Ceraceosorus bombacis</name>
    <dbReference type="NCBI Taxonomy" id="401625"/>
    <lineage>
        <taxon>Eukaryota</taxon>
        <taxon>Fungi</taxon>
        <taxon>Dikarya</taxon>
        <taxon>Basidiomycota</taxon>
        <taxon>Ustilaginomycotina</taxon>
        <taxon>Exobasidiomycetes</taxon>
        <taxon>Ceraceosorales</taxon>
        <taxon>Ceraceosoraceae</taxon>
        <taxon>Ceraceosorus</taxon>
    </lineage>
</organism>
<feature type="transmembrane region" description="Helical" evidence="1">
    <location>
        <begin position="21"/>
        <end position="40"/>
    </location>
</feature>
<keyword evidence="1" id="KW-1133">Transmembrane helix</keyword>
<proteinExistence type="predicted"/>
<accession>A0A0P1BB46</accession>
<sequence>MRTSNHTVAHGEGPVSVQLNILHYVVIIFSRILLIVLPSCHSGDRARRQVADALSRRRRAFRPRRAQDQPLLRLLV</sequence>
<evidence type="ECO:0000313" key="2">
    <source>
        <dbReference type="EMBL" id="CEH12988.1"/>
    </source>
</evidence>
<protein>
    <submittedName>
        <fullName evidence="2">Uncharacterized protein</fullName>
    </submittedName>
</protein>
<dbReference type="Proteomes" id="UP000054845">
    <property type="component" value="Unassembled WGS sequence"/>
</dbReference>
<evidence type="ECO:0000256" key="1">
    <source>
        <dbReference type="SAM" id="Phobius"/>
    </source>
</evidence>
<keyword evidence="1" id="KW-0812">Transmembrane</keyword>
<keyword evidence="3" id="KW-1185">Reference proteome</keyword>
<reference evidence="2 3" key="1">
    <citation type="submission" date="2014-09" db="EMBL/GenBank/DDBJ databases">
        <authorList>
            <person name="Magalhaes I.L.F."/>
            <person name="Oliveira U."/>
            <person name="Santos F.R."/>
            <person name="Vidigal T.H.D.A."/>
            <person name="Brescovit A.D."/>
            <person name="Santos A.J."/>
        </authorList>
    </citation>
    <scope>NUCLEOTIDE SEQUENCE [LARGE SCALE GENOMIC DNA]</scope>
</reference>
<evidence type="ECO:0000313" key="3">
    <source>
        <dbReference type="Proteomes" id="UP000054845"/>
    </source>
</evidence>
<dbReference type="AlphaFoldDB" id="A0A0P1BB46"/>
<keyword evidence="1" id="KW-0472">Membrane</keyword>